<gene>
    <name evidence="1" type="ORF">LEP1GSC063_3047</name>
</gene>
<organism evidence="1 2">
    <name type="scientific">Leptospira santarosai serovar Arenal str. MAVJ 401</name>
    <dbReference type="NCBI Taxonomy" id="1049976"/>
    <lineage>
        <taxon>Bacteria</taxon>
        <taxon>Pseudomonadati</taxon>
        <taxon>Spirochaetota</taxon>
        <taxon>Spirochaetia</taxon>
        <taxon>Leptospirales</taxon>
        <taxon>Leptospiraceae</taxon>
        <taxon>Leptospira</taxon>
    </lineage>
</organism>
<dbReference type="EMBL" id="AHMU02000065">
    <property type="protein sequence ID" value="EMN20679.1"/>
    <property type="molecule type" value="Genomic_DNA"/>
</dbReference>
<evidence type="ECO:0000313" key="1">
    <source>
        <dbReference type="EMBL" id="EMN20679.1"/>
    </source>
</evidence>
<sequence length="38" mass="4311">MTGSSYDYSLVSLPRSGKSMLPKPLPSKFFYAYSFPFL</sequence>
<dbReference type="AlphaFoldDB" id="M6JFE2"/>
<protein>
    <submittedName>
        <fullName evidence="1">Uncharacterized protein</fullName>
    </submittedName>
</protein>
<reference evidence="1 2" key="1">
    <citation type="submission" date="2013-01" db="EMBL/GenBank/DDBJ databases">
        <authorList>
            <person name="Harkins D.M."/>
            <person name="Durkin A.S."/>
            <person name="Brinkac L.M."/>
            <person name="Haft D.H."/>
            <person name="Selengut J.D."/>
            <person name="Sanka R."/>
            <person name="DePew J."/>
            <person name="Purushe J."/>
            <person name="Hartskeerl R.A."/>
            <person name="Ahmed A."/>
            <person name="van der Linden H."/>
            <person name="Goris M.G.A."/>
            <person name="Vinetz J.M."/>
            <person name="Sutton G.G."/>
            <person name="Nierman W.C."/>
            <person name="Fouts D.E."/>
        </authorList>
    </citation>
    <scope>NUCLEOTIDE SEQUENCE [LARGE SCALE GENOMIC DNA]</scope>
    <source>
        <strain evidence="1 2">MAVJ 401</strain>
    </source>
</reference>
<comment type="caution">
    <text evidence="1">The sequence shown here is derived from an EMBL/GenBank/DDBJ whole genome shotgun (WGS) entry which is preliminary data.</text>
</comment>
<name>M6JFE2_9LEPT</name>
<dbReference type="Proteomes" id="UP000012106">
    <property type="component" value="Unassembled WGS sequence"/>
</dbReference>
<proteinExistence type="predicted"/>
<accession>M6JFE2</accession>
<evidence type="ECO:0000313" key="2">
    <source>
        <dbReference type="Proteomes" id="UP000012106"/>
    </source>
</evidence>